<evidence type="ECO:0008006" key="10">
    <source>
        <dbReference type="Google" id="ProtNLM"/>
    </source>
</evidence>
<dbReference type="KEGG" id="fpl:Ferp_2454"/>
<comment type="subcellular location">
    <subcellularLocation>
        <location evidence="1">Cell membrane</location>
        <topology evidence="1">Multi-pass membrane protein</topology>
    </subcellularLocation>
</comment>
<evidence type="ECO:0000256" key="1">
    <source>
        <dbReference type="ARBA" id="ARBA00004651"/>
    </source>
</evidence>
<dbReference type="GO" id="GO:0005886">
    <property type="term" value="C:plasma membrane"/>
    <property type="evidence" value="ECO:0007669"/>
    <property type="project" value="UniProtKB-SubCell"/>
</dbReference>
<gene>
    <name evidence="8" type="ordered locus">Ferp_2454</name>
</gene>
<keyword evidence="6 7" id="KW-0472">Membrane</keyword>
<dbReference type="AlphaFoldDB" id="D3S271"/>
<keyword evidence="4 7" id="KW-0812">Transmembrane</keyword>
<dbReference type="EMBL" id="CP001899">
    <property type="protein sequence ID" value="ADC66562.1"/>
    <property type="molecule type" value="Genomic_DNA"/>
</dbReference>
<dbReference type="RefSeq" id="WP_012966896.1">
    <property type="nucleotide sequence ID" value="NC_013849.1"/>
</dbReference>
<dbReference type="NCBIfam" id="TIGR00374">
    <property type="entry name" value="flippase-like domain"/>
    <property type="match status" value="1"/>
</dbReference>
<protein>
    <recommendedName>
        <fullName evidence="10">Lysylphosphatidylglycerol synthetase/UPF0104</fullName>
    </recommendedName>
</protein>
<feature type="transmembrane region" description="Helical" evidence="7">
    <location>
        <begin position="179"/>
        <end position="200"/>
    </location>
</feature>
<feature type="transmembrane region" description="Helical" evidence="7">
    <location>
        <begin position="257"/>
        <end position="278"/>
    </location>
</feature>
<evidence type="ECO:0000313" key="9">
    <source>
        <dbReference type="Proteomes" id="UP000002613"/>
    </source>
</evidence>
<dbReference type="STRING" id="589924.Ferp_2454"/>
<feature type="transmembrane region" description="Helical" evidence="7">
    <location>
        <begin position="114"/>
        <end position="132"/>
    </location>
</feature>
<evidence type="ECO:0000256" key="7">
    <source>
        <dbReference type="SAM" id="Phobius"/>
    </source>
</evidence>
<feature type="transmembrane region" description="Helical" evidence="7">
    <location>
        <begin position="220"/>
        <end position="245"/>
    </location>
</feature>
<dbReference type="PANTHER" id="PTHR39087:SF2">
    <property type="entry name" value="UPF0104 MEMBRANE PROTEIN MJ1595"/>
    <property type="match status" value="1"/>
</dbReference>
<evidence type="ECO:0000256" key="6">
    <source>
        <dbReference type="ARBA" id="ARBA00023136"/>
    </source>
</evidence>
<name>D3S271_FERPA</name>
<dbReference type="Pfam" id="PF03706">
    <property type="entry name" value="LPG_synthase_TM"/>
    <property type="match status" value="1"/>
</dbReference>
<evidence type="ECO:0000256" key="3">
    <source>
        <dbReference type="ARBA" id="ARBA00022475"/>
    </source>
</evidence>
<reference evidence="9" key="1">
    <citation type="submission" date="2010-02" db="EMBL/GenBank/DDBJ databases">
        <title>Complete sequence of Ferroglobus placidus DSM 10642.</title>
        <authorList>
            <consortium name="US DOE Joint Genome Institute"/>
            <person name="Lucas S."/>
            <person name="Copeland A."/>
            <person name="Lapidus A."/>
            <person name="Cheng J.-F."/>
            <person name="Bruce D."/>
            <person name="Goodwin L."/>
            <person name="Pitluck S."/>
            <person name="Saunders E."/>
            <person name="Brettin T."/>
            <person name="Detter J.C."/>
            <person name="Han C."/>
            <person name="Tapia R."/>
            <person name="Larimer F."/>
            <person name="Land M."/>
            <person name="Hauser L."/>
            <person name="Kyrpides N."/>
            <person name="Ivanova N."/>
            <person name="Holmes D."/>
            <person name="Lovley D."/>
            <person name="Kyrpides N."/>
            <person name="Anderson I.J."/>
            <person name="Woyke T."/>
        </authorList>
    </citation>
    <scope>NUCLEOTIDE SEQUENCE [LARGE SCALE GENOMIC DNA]</scope>
    <source>
        <strain evidence="9">DSM 10642 / AEDII12DO</strain>
    </source>
</reference>
<evidence type="ECO:0000313" key="8">
    <source>
        <dbReference type="EMBL" id="ADC66562.1"/>
    </source>
</evidence>
<dbReference type="GeneID" id="8779995"/>
<dbReference type="PANTHER" id="PTHR39087">
    <property type="entry name" value="UPF0104 MEMBRANE PROTEIN MJ1595"/>
    <property type="match status" value="1"/>
</dbReference>
<comment type="similarity">
    <text evidence="2">Belongs to the UPF0104 family.</text>
</comment>
<accession>D3S271</accession>
<dbReference type="eggNOG" id="arCOG00899">
    <property type="taxonomic scope" value="Archaea"/>
</dbReference>
<dbReference type="HOGENOM" id="CLU_864948_0_0_2"/>
<evidence type="ECO:0000256" key="2">
    <source>
        <dbReference type="ARBA" id="ARBA00011061"/>
    </source>
</evidence>
<evidence type="ECO:0000256" key="4">
    <source>
        <dbReference type="ARBA" id="ARBA00022692"/>
    </source>
</evidence>
<dbReference type="Proteomes" id="UP000002613">
    <property type="component" value="Chromosome"/>
</dbReference>
<reference evidence="8 9" key="2">
    <citation type="journal article" date="2011" name="Stand. Genomic Sci.">
        <title>Complete genome sequence of Ferroglobus placidus AEDII12DO.</title>
        <authorList>
            <person name="Anderson I."/>
            <person name="Risso C."/>
            <person name="Holmes D."/>
            <person name="Lucas S."/>
            <person name="Copeland A."/>
            <person name="Lapidus A."/>
            <person name="Cheng J.F."/>
            <person name="Bruce D."/>
            <person name="Goodwin L."/>
            <person name="Pitluck S."/>
            <person name="Saunders E."/>
            <person name="Brettin T."/>
            <person name="Detter J.C."/>
            <person name="Han C."/>
            <person name="Tapia R."/>
            <person name="Larimer F."/>
            <person name="Land M."/>
            <person name="Hauser L."/>
            <person name="Woyke T."/>
            <person name="Lovley D."/>
            <person name="Kyrpides N."/>
            <person name="Ivanova N."/>
        </authorList>
    </citation>
    <scope>NUCLEOTIDE SEQUENCE [LARGE SCALE GENOMIC DNA]</scope>
    <source>
        <strain evidence="9">DSM 10642 / AEDII12DO</strain>
    </source>
</reference>
<keyword evidence="9" id="KW-1185">Reference proteome</keyword>
<keyword evidence="3" id="KW-1003">Cell membrane</keyword>
<feature type="transmembrane region" description="Helical" evidence="7">
    <location>
        <begin position="138"/>
        <end position="158"/>
    </location>
</feature>
<dbReference type="InterPro" id="IPR022791">
    <property type="entry name" value="L-PG_synthase/AglD"/>
</dbReference>
<keyword evidence="5 7" id="KW-1133">Transmembrane helix</keyword>
<evidence type="ECO:0000256" key="5">
    <source>
        <dbReference type="ARBA" id="ARBA00022989"/>
    </source>
</evidence>
<dbReference type="OrthoDB" id="147809at2157"/>
<organism evidence="8 9">
    <name type="scientific">Ferroglobus placidus (strain DSM 10642 / AEDII12DO)</name>
    <dbReference type="NCBI Taxonomy" id="589924"/>
    <lineage>
        <taxon>Archaea</taxon>
        <taxon>Methanobacteriati</taxon>
        <taxon>Methanobacteriota</taxon>
        <taxon>Archaeoglobi</taxon>
        <taxon>Archaeoglobales</taxon>
        <taxon>Archaeoglobaceae</taxon>
        <taxon>Ferroglobus</taxon>
    </lineage>
</organism>
<dbReference type="PaxDb" id="589924-Ferp_2454"/>
<proteinExistence type="inferred from homology"/>
<sequence length="284" mass="31683">MDFKKLVGIAVLFLIIFAFKDSVKYVLEADLKFFLLSVLSYFSLNLLLAYRMLYLFEKLGENTDFSKIFSAHMAAIVTSDVTPGRSGYLAFPKFGEKYGLNFRVSTASLFSTQAVEMIVKVFGSSLAVLYLLSPEELVALSFPAFLTVLASLYLWTDAIPIKFKRIEKIREYSKLTRKYIPELLVLTVIGWFLVGAQWFFVSKAMNLNLSFFESMLLQALLSLAMFIPLTPAGAGFFEGGTAFVFSTLGIPPEKAIAFALLIRASTIIADSPGIYFILSRGRVS</sequence>
<feature type="transmembrane region" description="Helical" evidence="7">
    <location>
        <begin position="32"/>
        <end position="50"/>
    </location>
</feature>